<evidence type="ECO:0000313" key="5">
    <source>
        <dbReference type="Proteomes" id="UP000292445"/>
    </source>
</evidence>
<feature type="domain" description="NodB homology" evidence="3">
    <location>
        <begin position="64"/>
        <end position="255"/>
    </location>
</feature>
<dbReference type="InterPro" id="IPR011330">
    <property type="entry name" value="Glyco_hydro/deAcase_b/a-brl"/>
</dbReference>
<dbReference type="CDD" id="cd10918">
    <property type="entry name" value="CE4_NodB_like_5s_6s"/>
    <property type="match status" value="1"/>
</dbReference>
<proteinExistence type="predicted"/>
<accession>A0A4Q7N8T8</accession>
<dbReference type="GO" id="GO:0016810">
    <property type="term" value="F:hydrolase activity, acting on carbon-nitrogen (but not peptide) bonds"/>
    <property type="evidence" value="ECO:0007669"/>
    <property type="project" value="InterPro"/>
</dbReference>
<protein>
    <submittedName>
        <fullName evidence="4">Polysaccharide deacetylase</fullName>
    </submittedName>
</protein>
<dbReference type="Pfam" id="PF01522">
    <property type="entry name" value="Polysacc_deac_1"/>
    <property type="match status" value="1"/>
</dbReference>
<sequence>MTRAIPILMYHQIDALPPAGMPFRHLTVAPGAFAAQMRWMHRLGYRGLSMRDLQPYLSGERRGRVFGITFDDGYLNVLRHALPVLREVGFSATNYVVAGRVGGTNDWDAAHRIPQVPLMSADHLRQWAEAGQEIGSHTTDHVDLPRQEPEQARTQIAGSRQRLQALTGQPVDAFCFPYGRYDERHVELAREAGYRNATTIQRGLARPGDDAWQLPRITVDGTAGIAAFLVQLLTPYEDWRAGWQRFKRARTRSHG</sequence>
<dbReference type="InterPro" id="IPR051398">
    <property type="entry name" value="Polysacch_Deacetylase"/>
</dbReference>
<evidence type="ECO:0000256" key="1">
    <source>
        <dbReference type="ARBA" id="ARBA00004613"/>
    </source>
</evidence>
<dbReference type="SUPFAM" id="SSF88713">
    <property type="entry name" value="Glycoside hydrolase/deacetylase"/>
    <property type="match status" value="1"/>
</dbReference>
<dbReference type="Gene3D" id="3.20.20.370">
    <property type="entry name" value="Glycoside hydrolase/deacetylase"/>
    <property type="match status" value="1"/>
</dbReference>
<evidence type="ECO:0000256" key="2">
    <source>
        <dbReference type="ARBA" id="ARBA00022729"/>
    </source>
</evidence>
<comment type="caution">
    <text evidence="4">The sequence shown here is derived from an EMBL/GenBank/DDBJ whole genome shotgun (WGS) entry which is preliminary data.</text>
</comment>
<evidence type="ECO:0000259" key="3">
    <source>
        <dbReference type="PROSITE" id="PS51677"/>
    </source>
</evidence>
<keyword evidence="5" id="KW-1185">Reference proteome</keyword>
<dbReference type="PANTHER" id="PTHR34216">
    <property type="match status" value="1"/>
</dbReference>
<dbReference type="InterPro" id="IPR002509">
    <property type="entry name" value="NODB_dom"/>
</dbReference>
<dbReference type="PROSITE" id="PS51677">
    <property type="entry name" value="NODB"/>
    <property type="match status" value="1"/>
</dbReference>
<comment type="subcellular location">
    <subcellularLocation>
        <location evidence="1">Secreted</location>
    </subcellularLocation>
</comment>
<dbReference type="RefSeq" id="WP_341273603.1">
    <property type="nucleotide sequence ID" value="NZ_SGXC01000003.1"/>
</dbReference>
<dbReference type="GO" id="GO:0005975">
    <property type="term" value="P:carbohydrate metabolic process"/>
    <property type="evidence" value="ECO:0007669"/>
    <property type="project" value="InterPro"/>
</dbReference>
<dbReference type="GO" id="GO:0005576">
    <property type="term" value="C:extracellular region"/>
    <property type="evidence" value="ECO:0007669"/>
    <property type="project" value="UniProtKB-SubCell"/>
</dbReference>
<dbReference type="PANTHER" id="PTHR34216:SF3">
    <property type="entry name" value="POLY-BETA-1,6-N-ACETYL-D-GLUCOSAMINE N-DEACETYLASE"/>
    <property type="match status" value="1"/>
</dbReference>
<reference evidence="4 5" key="1">
    <citation type="submission" date="2019-02" db="EMBL/GenBank/DDBJ databases">
        <title>Genomic Encyclopedia of Type Strains, Phase IV (KMG-IV): sequencing the most valuable type-strain genomes for metagenomic binning, comparative biology and taxonomic classification.</title>
        <authorList>
            <person name="Goeker M."/>
        </authorList>
    </citation>
    <scope>NUCLEOTIDE SEQUENCE [LARGE SCALE GENOMIC DNA]</scope>
    <source>
        <strain evidence="4 5">K24</strain>
    </source>
</reference>
<keyword evidence="2" id="KW-0732">Signal</keyword>
<gene>
    <name evidence="4" type="ORF">EV675_5155</name>
</gene>
<organism evidence="4 5">
    <name type="scientific">Pigmentiphaga kullae</name>
    <dbReference type="NCBI Taxonomy" id="151784"/>
    <lineage>
        <taxon>Bacteria</taxon>
        <taxon>Pseudomonadati</taxon>
        <taxon>Pseudomonadota</taxon>
        <taxon>Betaproteobacteria</taxon>
        <taxon>Burkholderiales</taxon>
        <taxon>Alcaligenaceae</taxon>
        <taxon>Pigmentiphaga</taxon>
    </lineage>
</organism>
<dbReference type="Proteomes" id="UP000292445">
    <property type="component" value="Unassembled WGS sequence"/>
</dbReference>
<evidence type="ECO:0000313" key="4">
    <source>
        <dbReference type="EMBL" id="RZS78505.1"/>
    </source>
</evidence>
<dbReference type="AlphaFoldDB" id="A0A4Q7N8T8"/>
<name>A0A4Q7N8T8_9BURK</name>
<dbReference type="EMBL" id="SGXC01000003">
    <property type="protein sequence ID" value="RZS78505.1"/>
    <property type="molecule type" value="Genomic_DNA"/>
</dbReference>